<protein>
    <submittedName>
        <fullName evidence="2">GNAT family N-acetyltransferase</fullName>
    </submittedName>
</protein>
<dbReference type="OrthoDB" id="424368at2"/>
<gene>
    <name evidence="2" type="ORF">EPI11_15595</name>
</gene>
<dbReference type="AlphaFoldDB" id="A0A3S3Q3D8"/>
<dbReference type="Pfam" id="PF13673">
    <property type="entry name" value="Acetyltransf_10"/>
    <property type="match status" value="1"/>
</dbReference>
<dbReference type="Proteomes" id="UP000287527">
    <property type="component" value="Unassembled WGS sequence"/>
</dbReference>
<dbReference type="GO" id="GO:0016747">
    <property type="term" value="F:acyltransferase activity, transferring groups other than amino-acyl groups"/>
    <property type="evidence" value="ECO:0007669"/>
    <property type="project" value="InterPro"/>
</dbReference>
<organism evidence="2 3">
    <name type="scientific">Flavobacterium cerinum</name>
    <dbReference type="NCBI Taxonomy" id="2502784"/>
    <lineage>
        <taxon>Bacteria</taxon>
        <taxon>Pseudomonadati</taxon>
        <taxon>Bacteroidota</taxon>
        <taxon>Flavobacteriia</taxon>
        <taxon>Flavobacteriales</taxon>
        <taxon>Flavobacteriaceae</taxon>
        <taxon>Flavobacterium</taxon>
    </lineage>
</organism>
<keyword evidence="3" id="KW-1185">Reference proteome</keyword>
<dbReference type="SUPFAM" id="SSF55729">
    <property type="entry name" value="Acyl-CoA N-acyltransferases (Nat)"/>
    <property type="match status" value="1"/>
</dbReference>
<reference evidence="2 3" key="1">
    <citation type="submission" date="2019-01" db="EMBL/GenBank/DDBJ databases">
        <title>Flavobacterium sp. nov.,isolated from freshwater.</title>
        <authorList>
            <person name="Zhang R."/>
            <person name="Du Z.-J."/>
        </authorList>
    </citation>
    <scope>NUCLEOTIDE SEQUENCE [LARGE SCALE GENOMIC DNA]</scope>
    <source>
        <strain evidence="2 3">1E403</strain>
    </source>
</reference>
<evidence type="ECO:0000313" key="2">
    <source>
        <dbReference type="EMBL" id="RWW92333.1"/>
    </source>
</evidence>
<dbReference type="PANTHER" id="PTHR43451:SF1">
    <property type="entry name" value="ACETYLTRANSFERASE"/>
    <property type="match status" value="1"/>
</dbReference>
<dbReference type="RefSeq" id="WP_128390914.1">
    <property type="nucleotide sequence ID" value="NZ_SBII01000012.1"/>
</dbReference>
<dbReference type="EMBL" id="SBII01000012">
    <property type="protein sequence ID" value="RWW92333.1"/>
    <property type="molecule type" value="Genomic_DNA"/>
</dbReference>
<accession>A0A3S3Q3D8</accession>
<dbReference type="InterPro" id="IPR016181">
    <property type="entry name" value="Acyl_CoA_acyltransferase"/>
</dbReference>
<dbReference type="PANTHER" id="PTHR43451">
    <property type="entry name" value="ACETYLTRANSFERASE (GNAT) FAMILY PROTEIN"/>
    <property type="match status" value="1"/>
</dbReference>
<dbReference type="PROSITE" id="PS51186">
    <property type="entry name" value="GNAT"/>
    <property type="match status" value="1"/>
</dbReference>
<evidence type="ECO:0000313" key="3">
    <source>
        <dbReference type="Proteomes" id="UP000287527"/>
    </source>
</evidence>
<name>A0A3S3Q3D8_9FLAO</name>
<keyword evidence="2" id="KW-0808">Transferase</keyword>
<dbReference type="InterPro" id="IPR000182">
    <property type="entry name" value="GNAT_dom"/>
</dbReference>
<comment type="caution">
    <text evidence="2">The sequence shown here is derived from an EMBL/GenBank/DDBJ whole genome shotgun (WGS) entry which is preliminary data.</text>
</comment>
<feature type="domain" description="N-acetyltransferase" evidence="1">
    <location>
        <begin position="3"/>
        <end position="156"/>
    </location>
</feature>
<dbReference type="InterPro" id="IPR052564">
    <property type="entry name" value="N-acetyltrans/Recomb-assoc"/>
</dbReference>
<dbReference type="CDD" id="cd04301">
    <property type="entry name" value="NAT_SF"/>
    <property type="match status" value="1"/>
</dbReference>
<dbReference type="Gene3D" id="3.40.630.30">
    <property type="match status" value="1"/>
</dbReference>
<proteinExistence type="predicted"/>
<evidence type="ECO:0000259" key="1">
    <source>
        <dbReference type="PROSITE" id="PS51186"/>
    </source>
</evidence>
<sequence length="158" mass="18092">MPITLRQATHGDLPEMKELYVGTITTVCTNDYTPEQVAIWASSAQKAQRWIDLIDHQLVLIAQKDNNIVGFCSLDKNVYIDFMYVHKDYQHQGIAKTLLLAIEDKARNTGTSTITSDISKTARPFFERKGYKVIKEQINIRQGIEIINYKMSKDINPE</sequence>